<dbReference type="GO" id="GO:0005524">
    <property type="term" value="F:ATP binding"/>
    <property type="evidence" value="ECO:0007669"/>
    <property type="project" value="UniProtKB-KW"/>
</dbReference>
<protein>
    <submittedName>
        <fullName evidence="7">Serine/threonine protein kinase</fullName>
    </submittedName>
</protein>
<dbReference type="GeneID" id="19898055"/>
<dbReference type="InterPro" id="IPR018181">
    <property type="entry name" value="Heat_shock_70_CS"/>
</dbReference>
<feature type="compositionally biased region" description="Acidic residues" evidence="5">
    <location>
        <begin position="822"/>
        <end position="833"/>
    </location>
</feature>
<evidence type="ECO:0000256" key="4">
    <source>
        <dbReference type="SAM" id="Coils"/>
    </source>
</evidence>
<keyword evidence="7" id="KW-0808">Transferase</keyword>
<feature type="domain" description="Protein kinase" evidence="6">
    <location>
        <begin position="498"/>
        <end position="811"/>
    </location>
</feature>
<dbReference type="STRING" id="1168221.R7YI91"/>
<organism evidence="7 8">
    <name type="scientific">Coniosporium apollinis (strain CBS 100218)</name>
    <name type="common">Rock-inhabiting black yeast</name>
    <dbReference type="NCBI Taxonomy" id="1168221"/>
    <lineage>
        <taxon>Eukaryota</taxon>
        <taxon>Fungi</taxon>
        <taxon>Dikarya</taxon>
        <taxon>Ascomycota</taxon>
        <taxon>Pezizomycotina</taxon>
        <taxon>Dothideomycetes</taxon>
        <taxon>Dothideomycetes incertae sedis</taxon>
        <taxon>Coniosporium</taxon>
    </lineage>
</organism>
<dbReference type="InterPro" id="IPR000719">
    <property type="entry name" value="Prot_kinase_dom"/>
</dbReference>
<evidence type="ECO:0000256" key="3">
    <source>
        <dbReference type="ARBA" id="ARBA00022840"/>
    </source>
</evidence>
<dbReference type="SUPFAM" id="SSF53067">
    <property type="entry name" value="Actin-like ATPase domain"/>
    <property type="match status" value="2"/>
</dbReference>
<evidence type="ECO:0000256" key="1">
    <source>
        <dbReference type="ARBA" id="ARBA00007381"/>
    </source>
</evidence>
<dbReference type="Proteomes" id="UP000016924">
    <property type="component" value="Unassembled WGS sequence"/>
</dbReference>
<name>R7YI91_CONA1</name>
<keyword evidence="7" id="KW-0723">Serine/threonine-protein kinase</keyword>
<dbReference type="EMBL" id="JH767556">
    <property type="protein sequence ID" value="EON61529.1"/>
    <property type="molecule type" value="Genomic_DNA"/>
</dbReference>
<dbReference type="PROSITE" id="PS00108">
    <property type="entry name" value="PROTEIN_KINASE_ST"/>
    <property type="match status" value="1"/>
</dbReference>
<dbReference type="eggNOG" id="KOG0101">
    <property type="taxonomic scope" value="Eukaryota"/>
</dbReference>
<keyword evidence="8" id="KW-1185">Reference proteome</keyword>
<keyword evidence="2" id="KW-0547">Nucleotide-binding</keyword>
<proteinExistence type="inferred from homology"/>
<dbReference type="Gene3D" id="3.30.420.40">
    <property type="match status" value="2"/>
</dbReference>
<evidence type="ECO:0000259" key="6">
    <source>
        <dbReference type="PROSITE" id="PS50011"/>
    </source>
</evidence>
<dbReference type="Gene3D" id="3.30.30.30">
    <property type="match status" value="1"/>
</dbReference>
<dbReference type="Gene3D" id="1.10.510.10">
    <property type="entry name" value="Transferase(Phosphotransferase) domain 1"/>
    <property type="match status" value="1"/>
</dbReference>
<evidence type="ECO:0000256" key="2">
    <source>
        <dbReference type="ARBA" id="ARBA00022741"/>
    </source>
</evidence>
<dbReference type="SMART" id="SM00220">
    <property type="entry name" value="S_TKc"/>
    <property type="match status" value="1"/>
</dbReference>
<dbReference type="InterPro" id="IPR008271">
    <property type="entry name" value="Ser/Thr_kinase_AS"/>
</dbReference>
<evidence type="ECO:0000256" key="5">
    <source>
        <dbReference type="SAM" id="MobiDB-lite"/>
    </source>
</evidence>
<sequence length="848" mass="94778">MAPGPYAIGIDLGTANTCVAVYRDDDIEIVPHDGCRTMPSYVAFTESVRLIGASAKNQAAINPQNTIFNIMRLVGRKFSDPEVQFDLKQLPFVVLNKGGKPVISVEYKRRSKILTPEEVLSMILARAKENAESYLGSTVTSAVLTVPTYYNSSQRQSIRDAALISGLQVLLMINAPTAAASDYTISNPRTGERNLLFVDLGAGTLDVALVTIEEGIIEVKSVSGDLHLGGEDLDTRLTNHLTHVIKKRWSRDITSNARARLRLRTACEHAKCELSSQQQTTVQIDSLLEGIDFNYLLTSTIFEESCVDIFRRVIAVTEDALKLDKSSIHEVVVIGGSSRIPKIQKLLSDIFNGKDISKSLNLNEAAARGAAIHAAIYSGYDAPPSRLRELLVLDVAPISLGIEIPGDVMTTLIKCNTTIPTKKSETFSTCEDNQADFHMSVFEGDAWPLRDNLYLGAFVIPLLPAPRGVPQIEITFNCDRHGQLSVQTLVKDTGQQRMHYIRNFARLSSDSIERMKREAEQYKAEDEAEADRVSARNALESYAYSLKSDVRDSRREGSEILRVTTLVHMILAWLDENQSASASEYRVRRTELEKVQSYTDPRYFALIMSPVADCNLFEYYSLASNSANKLSLLRSFFGCLANTLQYIHNIKIRHRDIKPQNVLVKGDRVLLTDFGIALDWEHLSQSTTTADSGKTWPYAAPEVARYEKRNTSSDIWSLGCVFLEMITVLKGESVVNMRSFFNERKENYRFYANIAHIPEWIDKLRGRGLPKDDKPLEWIAQMLQETPDLRPTAAKLVNDVTAESAATHVPFCGPCCRDDDELSEADNDDEELWGYEGEPTLRAHPLDK</sequence>
<dbReference type="GO" id="GO:0140662">
    <property type="term" value="F:ATP-dependent protein folding chaperone"/>
    <property type="evidence" value="ECO:0007669"/>
    <property type="project" value="InterPro"/>
</dbReference>
<keyword evidence="7" id="KW-0418">Kinase</keyword>
<dbReference type="GO" id="GO:0004674">
    <property type="term" value="F:protein serine/threonine kinase activity"/>
    <property type="evidence" value="ECO:0007669"/>
    <property type="project" value="UniProtKB-KW"/>
</dbReference>
<dbReference type="Pfam" id="PF00012">
    <property type="entry name" value="HSP70"/>
    <property type="match status" value="1"/>
</dbReference>
<dbReference type="FunFam" id="3.30.30.30:FF:000001">
    <property type="entry name" value="heat shock 70 kDa protein-like"/>
    <property type="match status" value="1"/>
</dbReference>
<dbReference type="PROSITE" id="PS50011">
    <property type="entry name" value="PROTEIN_KINASE_DOM"/>
    <property type="match status" value="1"/>
</dbReference>
<dbReference type="OrthoDB" id="4062651at2759"/>
<keyword evidence="3" id="KW-0067">ATP-binding</keyword>
<dbReference type="InterPro" id="IPR013126">
    <property type="entry name" value="Hsp_70_fam"/>
</dbReference>
<dbReference type="Gene3D" id="1.20.1270.10">
    <property type="match status" value="1"/>
</dbReference>
<dbReference type="PROSITE" id="PS01036">
    <property type="entry name" value="HSP70_3"/>
    <property type="match status" value="1"/>
</dbReference>
<dbReference type="SUPFAM" id="SSF100920">
    <property type="entry name" value="Heat shock protein 70kD (HSP70), peptide-binding domain"/>
    <property type="match status" value="1"/>
</dbReference>
<dbReference type="SUPFAM" id="SSF100934">
    <property type="entry name" value="Heat shock protein 70kD (HSP70), C-terminal subdomain"/>
    <property type="match status" value="1"/>
</dbReference>
<dbReference type="eggNOG" id="KOG0198">
    <property type="taxonomic scope" value="Eukaryota"/>
</dbReference>
<evidence type="ECO:0000313" key="7">
    <source>
        <dbReference type="EMBL" id="EON61529.1"/>
    </source>
</evidence>
<dbReference type="FunFam" id="3.90.640.10:FF:000010">
    <property type="entry name" value="heat shock 70 kDa protein 14"/>
    <property type="match status" value="1"/>
</dbReference>
<dbReference type="PANTHER" id="PTHR19375">
    <property type="entry name" value="HEAT SHOCK PROTEIN 70KDA"/>
    <property type="match status" value="1"/>
</dbReference>
<feature type="coiled-coil region" evidence="4">
    <location>
        <begin position="505"/>
        <end position="532"/>
    </location>
</feature>
<evidence type="ECO:0000313" key="8">
    <source>
        <dbReference type="Proteomes" id="UP000016924"/>
    </source>
</evidence>
<dbReference type="SUPFAM" id="SSF56112">
    <property type="entry name" value="Protein kinase-like (PK-like)"/>
    <property type="match status" value="1"/>
</dbReference>
<feature type="compositionally biased region" description="Basic and acidic residues" evidence="5">
    <location>
        <begin position="839"/>
        <end position="848"/>
    </location>
</feature>
<dbReference type="InterPro" id="IPR001245">
    <property type="entry name" value="Ser-Thr/Tyr_kinase_cat_dom"/>
</dbReference>
<dbReference type="InterPro" id="IPR029048">
    <property type="entry name" value="HSP70_C_sf"/>
</dbReference>
<dbReference type="Gene3D" id="2.60.34.10">
    <property type="entry name" value="Substrate Binding Domain Of DNAk, Chain A, domain 1"/>
    <property type="match status" value="1"/>
</dbReference>
<keyword evidence="4" id="KW-0175">Coiled coil</keyword>
<accession>R7YI91</accession>
<dbReference type="RefSeq" id="XP_007776846.1">
    <property type="nucleotide sequence ID" value="XM_007778656.1"/>
</dbReference>
<dbReference type="CDD" id="cd00180">
    <property type="entry name" value="PKc"/>
    <property type="match status" value="1"/>
</dbReference>
<dbReference type="Pfam" id="PF07714">
    <property type="entry name" value="PK_Tyr_Ser-Thr"/>
    <property type="match status" value="1"/>
</dbReference>
<reference evidence="8" key="1">
    <citation type="submission" date="2012-06" db="EMBL/GenBank/DDBJ databases">
        <title>The genome sequence of Coniosporium apollinis CBS 100218.</title>
        <authorList>
            <consortium name="The Broad Institute Genome Sequencing Platform"/>
            <person name="Cuomo C."/>
            <person name="Gorbushina A."/>
            <person name="Noack S."/>
            <person name="Walker B."/>
            <person name="Young S.K."/>
            <person name="Zeng Q."/>
            <person name="Gargeya S."/>
            <person name="Fitzgerald M."/>
            <person name="Haas B."/>
            <person name="Abouelleil A."/>
            <person name="Alvarado L."/>
            <person name="Arachchi H.M."/>
            <person name="Berlin A.M."/>
            <person name="Chapman S.B."/>
            <person name="Goldberg J."/>
            <person name="Griggs A."/>
            <person name="Gujja S."/>
            <person name="Hansen M."/>
            <person name="Howarth C."/>
            <person name="Imamovic A."/>
            <person name="Larimer J."/>
            <person name="McCowan C."/>
            <person name="Montmayeur A."/>
            <person name="Murphy C."/>
            <person name="Neiman D."/>
            <person name="Pearson M."/>
            <person name="Priest M."/>
            <person name="Roberts A."/>
            <person name="Saif S."/>
            <person name="Shea T."/>
            <person name="Sisk P."/>
            <person name="Sykes S."/>
            <person name="Wortman J."/>
            <person name="Nusbaum C."/>
            <person name="Birren B."/>
        </authorList>
    </citation>
    <scope>NUCLEOTIDE SEQUENCE [LARGE SCALE GENOMIC DNA]</scope>
    <source>
        <strain evidence="8">CBS 100218</strain>
    </source>
</reference>
<dbReference type="Gene3D" id="3.90.640.10">
    <property type="entry name" value="Actin, Chain A, domain 4"/>
    <property type="match status" value="1"/>
</dbReference>
<gene>
    <name evidence="7" type="ORF">W97_00744</name>
</gene>
<comment type="similarity">
    <text evidence="1">Belongs to the heat shock protein 70 family.</text>
</comment>
<feature type="region of interest" description="Disordered" evidence="5">
    <location>
        <begin position="822"/>
        <end position="848"/>
    </location>
</feature>
<dbReference type="HOGENOM" id="CLU_005965_3_2_1"/>
<dbReference type="PRINTS" id="PR00301">
    <property type="entry name" value="HEATSHOCK70"/>
</dbReference>
<dbReference type="InterPro" id="IPR043129">
    <property type="entry name" value="ATPase_NBD"/>
</dbReference>
<dbReference type="InterPro" id="IPR011009">
    <property type="entry name" value="Kinase-like_dom_sf"/>
</dbReference>
<dbReference type="AlphaFoldDB" id="R7YI91"/>
<dbReference type="InterPro" id="IPR029047">
    <property type="entry name" value="HSP70_peptide-bd_sf"/>
</dbReference>